<proteinExistence type="predicted"/>
<evidence type="ECO:0000313" key="2">
    <source>
        <dbReference type="Proteomes" id="UP001283361"/>
    </source>
</evidence>
<dbReference type="EMBL" id="JAWDGP010007733">
    <property type="protein sequence ID" value="KAK3707010.1"/>
    <property type="molecule type" value="Genomic_DNA"/>
</dbReference>
<gene>
    <name evidence="1" type="ORF">RRG08_066060</name>
</gene>
<reference evidence="1" key="1">
    <citation type="journal article" date="2023" name="G3 (Bethesda)">
        <title>A reference genome for the long-term kleptoplast-retaining sea slug Elysia crispata morphotype clarki.</title>
        <authorList>
            <person name="Eastman K.E."/>
            <person name="Pendleton A.L."/>
            <person name="Shaikh M.A."/>
            <person name="Suttiyut T."/>
            <person name="Ogas R."/>
            <person name="Tomko P."/>
            <person name="Gavelis G."/>
            <person name="Widhalm J.R."/>
            <person name="Wisecaver J.H."/>
        </authorList>
    </citation>
    <scope>NUCLEOTIDE SEQUENCE</scope>
    <source>
        <strain evidence="1">ECLA1</strain>
    </source>
</reference>
<sequence>MPCGFGLMDQCIDLDFGSVYLYEATSAVFSTEILSPLLDCSFLHITLISVTGLLFHRTSGLCLHRTLMGFCYGAALPQNFWIRTPWTVLAQNSYFCYGAALPHELLDCACTELLNFCYGAALPQNFWICACTELLFLSYGAALLQNFWTVLAQNSPYISVTGLLLHTELLDCACTELSYASVTGLRSSDRTSGLCFFAQNSYFCYGAALFHKTFISATGSACADFLSLLLDFLCLHRTLISPFLLLLDSLLKLHRELLFISLTGLCLLRTLFSDAGLSLQRTLISTTERACT</sequence>
<organism evidence="1 2">
    <name type="scientific">Elysia crispata</name>
    <name type="common">lettuce slug</name>
    <dbReference type="NCBI Taxonomy" id="231223"/>
    <lineage>
        <taxon>Eukaryota</taxon>
        <taxon>Metazoa</taxon>
        <taxon>Spiralia</taxon>
        <taxon>Lophotrochozoa</taxon>
        <taxon>Mollusca</taxon>
        <taxon>Gastropoda</taxon>
        <taxon>Heterobranchia</taxon>
        <taxon>Euthyneura</taxon>
        <taxon>Panpulmonata</taxon>
        <taxon>Sacoglossa</taxon>
        <taxon>Placobranchoidea</taxon>
        <taxon>Plakobranchidae</taxon>
        <taxon>Elysia</taxon>
    </lineage>
</organism>
<accession>A0AAE1CL32</accession>
<name>A0AAE1CL32_9GAST</name>
<protein>
    <submittedName>
        <fullName evidence="1">Uncharacterized protein</fullName>
    </submittedName>
</protein>
<comment type="caution">
    <text evidence="1">The sequence shown here is derived from an EMBL/GenBank/DDBJ whole genome shotgun (WGS) entry which is preliminary data.</text>
</comment>
<dbReference type="AlphaFoldDB" id="A0AAE1CL32"/>
<dbReference type="Proteomes" id="UP001283361">
    <property type="component" value="Unassembled WGS sequence"/>
</dbReference>
<keyword evidence="2" id="KW-1185">Reference proteome</keyword>
<evidence type="ECO:0000313" key="1">
    <source>
        <dbReference type="EMBL" id="KAK3707010.1"/>
    </source>
</evidence>